<organism evidence="2 3">
    <name type="scientific">Microbacterium psychrotolerans</name>
    <dbReference type="NCBI Taxonomy" id="3068321"/>
    <lineage>
        <taxon>Bacteria</taxon>
        <taxon>Bacillati</taxon>
        <taxon>Actinomycetota</taxon>
        <taxon>Actinomycetes</taxon>
        <taxon>Micrococcales</taxon>
        <taxon>Microbacteriaceae</taxon>
        <taxon>Microbacterium</taxon>
    </lineage>
</organism>
<proteinExistence type="predicted"/>
<feature type="region of interest" description="Disordered" evidence="1">
    <location>
        <begin position="30"/>
        <end position="77"/>
    </location>
</feature>
<name>A0ABU0Z4V5_9MICO</name>
<gene>
    <name evidence="2" type="ORF">Q9R08_11240</name>
</gene>
<comment type="caution">
    <text evidence="2">The sequence shown here is derived from an EMBL/GenBank/DDBJ whole genome shotgun (WGS) entry which is preliminary data.</text>
</comment>
<dbReference type="RefSeq" id="WP_308868099.1">
    <property type="nucleotide sequence ID" value="NZ_JAVFWO010000003.1"/>
</dbReference>
<evidence type="ECO:0000313" key="3">
    <source>
        <dbReference type="Proteomes" id="UP001235133"/>
    </source>
</evidence>
<accession>A0ABU0Z4V5</accession>
<feature type="compositionally biased region" description="Basic residues" evidence="1">
    <location>
        <begin position="57"/>
        <end position="69"/>
    </location>
</feature>
<evidence type="ECO:0000313" key="2">
    <source>
        <dbReference type="EMBL" id="MDQ7878551.1"/>
    </source>
</evidence>
<evidence type="ECO:0000256" key="1">
    <source>
        <dbReference type="SAM" id="MobiDB-lite"/>
    </source>
</evidence>
<sequence>MNDTTYTASILEAHRADDLRREVALRAQRAERDADAQCRVDGTADGGSRPAVASAAHARRGSWRRRSGRRPSSLATR</sequence>
<dbReference type="EMBL" id="JAVFWO010000003">
    <property type="protein sequence ID" value="MDQ7878551.1"/>
    <property type="molecule type" value="Genomic_DNA"/>
</dbReference>
<dbReference type="Proteomes" id="UP001235133">
    <property type="component" value="Unassembled WGS sequence"/>
</dbReference>
<protein>
    <submittedName>
        <fullName evidence="2">Uncharacterized protein</fullName>
    </submittedName>
</protein>
<keyword evidence="3" id="KW-1185">Reference proteome</keyword>
<reference evidence="2 3" key="1">
    <citation type="submission" date="2023-08" db="EMBL/GenBank/DDBJ databases">
        <title>Microbacterium psychrotolerans sp. nov., a psychrotolerant bacterium isolated from soil in Heilongjiang Province, China.</title>
        <authorList>
            <person name="An P."/>
            <person name="Zhao D."/>
            <person name="Xiang H."/>
        </authorList>
    </citation>
    <scope>NUCLEOTIDE SEQUENCE [LARGE SCALE GENOMIC DNA]</scope>
    <source>
        <strain evidence="2 3">QXD-8</strain>
    </source>
</reference>